<protein>
    <recommendedName>
        <fullName evidence="8">Beta-galactosidase</fullName>
    </recommendedName>
</protein>
<dbReference type="InterPro" id="IPR036156">
    <property type="entry name" value="Beta-gal/glucu_dom_sf"/>
</dbReference>
<dbReference type="InterPro" id="IPR017853">
    <property type="entry name" value="GH"/>
</dbReference>
<evidence type="ECO:0000313" key="7">
    <source>
        <dbReference type="Proteomes" id="UP000673394"/>
    </source>
</evidence>
<keyword evidence="2" id="KW-0378">Hydrolase</keyword>
<keyword evidence="3" id="KW-0326">Glycosidase</keyword>
<dbReference type="Gene3D" id="3.20.20.80">
    <property type="entry name" value="Glycosidases"/>
    <property type="match status" value="1"/>
</dbReference>
<evidence type="ECO:0000259" key="4">
    <source>
        <dbReference type="Pfam" id="PF00703"/>
    </source>
</evidence>
<organism evidence="6 7">
    <name type="scientific">Paenibacillus lignilyticus</name>
    <dbReference type="NCBI Taxonomy" id="1172615"/>
    <lineage>
        <taxon>Bacteria</taxon>
        <taxon>Bacillati</taxon>
        <taxon>Bacillota</taxon>
        <taxon>Bacilli</taxon>
        <taxon>Bacillales</taxon>
        <taxon>Paenibacillaceae</taxon>
        <taxon>Paenibacillus</taxon>
    </lineage>
</organism>
<proteinExistence type="inferred from homology"/>
<name>A0ABS5C9F9_9BACL</name>
<dbReference type="Pfam" id="PF02837">
    <property type="entry name" value="Glyco_hydro_2_N"/>
    <property type="match status" value="1"/>
</dbReference>
<dbReference type="InterPro" id="IPR006104">
    <property type="entry name" value="Glyco_hydro_2_N"/>
</dbReference>
<dbReference type="SUPFAM" id="SSF49303">
    <property type="entry name" value="beta-Galactosidase/glucuronidase domain"/>
    <property type="match status" value="1"/>
</dbReference>
<accession>A0ABS5C9F9</accession>
<dbReference type="SUPFAM" id="SSF51445">
    <property type="entry name" value="(Trans)glycosidases"/>
    <property type="match status" value="1"/>
</dbReference>
<feature type="domain" description="Glycosyl hydrolases family 2 sugar binding" evidence="5">
    <location>
        <begin position="52"/>
        <end position="128"/>
    </location>
</feature>
<evidence type="ECO:0000256" key="3">
    <source>
        <dbReference type="ARBA" id="ARBA00023295"/>
    </source>
</evidence>
<evidence type="ECO:0008006" key="8">
    <source>
        <dbReference type="Google" id="ProtNLM"/>
    </source>
</evidence>
<dbReference type="EMBL" id="JAGKSP010000001">
    <property type="protein sequence ID" value="MBP3962060.1"/>
    <property type="molecule type" value="Genomic_DNA"/>
</dbReference>
<evidence type="ECO:0000259" key="5">
    <source>
        <dbReference type="Pfam" id="PF02837"/>
    </source>
</evidence>
<dbReference type="Gene3D" id="2.60.40.10">
    <property type="entry name" value="Immunoglobulins"/>
    <property type="match status" value="1"/>
</dbReference>
<dbReference type="Pfam" id="PF00703">
    <property type="entry name" value="Glyco_hydro_2"/>
    <property type="match status" value="1"/>
</dbReference>
<keyword evidence="7" id="KW-1185">Reference proteome</keyword>
<reference evidence="6 7" key="1">
    <citation type="submission" date="2021-04" db="EMBL/GenBank/DDBJ databases">
        <title>Paenibacillus sp. DLE-14 whole genome sequence.</title>
        <authorList>
            <person name="Ham Y.J."/>
        </authorList>
    </citation>
    <scope>NUCLEOTIDE SEQUENCE [LARGE SCALE GENOMIC DNA]</scope>
    <source>
        <strain evidence="6 7">DLE-14</strain>
    </source>
</reference>
<dbReference type="Gene3D" id="2.60.120.260">
    <property type="entry name" value="Galactose-binding domain-like"/>
    <property type="match status" value="1"/>
</dbReference>
<gene>
    <name evidence="6" type="ORF">I8J30_04995</name>
</gene>
<dbReference type="PANTHER" id="PTHR42732">
    <property type="entry name" value="BETA-GALACTOSIDASE"/>
    <property type="match status" value="1"/>
</dbReference>
<evidence type="ECO:0000256" key="1">
    <source>
        <dbReference type="ARBA" id="ARBA00007401"/>
    </source>
</evidence>
<evidence type="ECO:0000313" key="6">
    <source>
        <dbReference type="EMBL" id="MBP3962060.1"/>
    </source>
</evidence>
<dbReference type="PANTHER" id="PTHR42732:SF1">
    <property type="entry name" value="BETA-MANNOSIDASE"/>
    <property type="match status" value="1"/>
</dbReference>
<dbReference type="Proteomes" id="UP000673394">
    <property type="component" value="Unassembled WGS sequence"/>
</dbReference>
<evidence type="ECO:0000256" key="2">
    <source>
        <dbReference type="ARBA" id="ARBA00022801"/>
    </source>
</evidence>
<comment type="caution">
    <text evidence="6">The sequence shown here is derived from an EMBL/GenBank/DDBJ whole genome shotgun (WGS) entry which is preliminary data.</text>
</comment>
<dbReference type="SUPFAM" id="SSF49785">
    <property type="entry name" value="Galactose-binding domain-like"/>
    <property type="match status" value="1"/>
</dbReference>
<sequence length="907" mass="102856">MLQQSVRLTENWKLLFDFDHRYDSAAEALGAGEWQEAQVPGCWDVLTDNKLSDGAVWYKLSFEAPAGWQGQRTAFDFEGVNYFCELWLNGQRIGEHEGGWSGFRIEPGKALNVGGTNELVLRVYKQGDKYPLRQCLAGFLPDVGVIFGGIWKPVQLGMVPEGELADVFVQTPPGTEAVTVSYRLEGVSSEGAWTIHAVLHAPDGSISTEVTLPVSVAAGNIGAVEIPAGANIKLWSPESPDLYKLALTLERNGQAVDHYEHRFGMKHWSIAGEQLLLNGQRIHLRGILHWGWYGDLVAPIPDREAIRTELLRLKDGGFNMVKHCLYVPVRDYFELADELGFVIWQELPMWLPEVNEEFKARAFSQYEAIIKEIRSYTSIGVWTLGCELNHEADAEFLKDLYEQAKRLTGGAIIRDNSGSGECYGGLLKEYADFYDYHFYTDVHFYPDLLSRFASPWREKKPWVFGEFCDYDEFRPLAQVIEQKGERPWWLKSDPTVNPVARDARWQYHRQDEKLALLPLPFTEEELTANARESAYVYRKSVLEQVRAYPHINGYTLTSIQDSGLASSAVFDDFGEWKQPPERFRQINGATMITVTWDARRNWINGGDRLTTWDPNNYAPGEAVRPHLAVSHYGADSIRAATLRWKWTIDGQAANEGAREVEGLQVGDFKEVAVAEWTFPETRIPIQVLLQVELESEGRIVATNSWPIWVLPKSARSENEFAAIAVDDANGMFHSWASQHPGIRAWSESGENNTDHVQVLLTTRWTEKMERFVEAGGKALYIERGYGPLAVKRAPFWRESLQLFHKHAIMNDFPHQDHTSMLLFGLATDLVLDRLKLGEHKPIMDRLDARIFELDRYMIEERIGEGARIATTLRLEGGLGSQPDGLERNPAAVCLLDSILNYLLSMNE</sequence>
<dbReference type="InterPro" id="IPR051913">
    <property type="entry name" value="GH2_Domain-Containing"/>
</dbReference>
<dbReference type="InterPro" id="IPR008979">
    <property type="entry name" value="Galactose-bd-like_sf"/>
</dbReference>
<dbReference type="InterPro" id="IPR006102">
    <property type="entry name" value="Ig-like_GH2"/>
</dbReference>
<dbReference type="RefSeq" id="WP_210655909.1">
    <property type="nucleotide sequence ID" value="NZ_JAGKSP010000001.1"/>
</dbReference>
<feature type="domain" description="Glycoside hydrolase family 2 immunoglobulin-like beta-sandwich" evidence="4">
    <location>
        <begin position="228"/>
        <end position="266"/>
    </location>
</feature>
<dbReference type="InterPro" id="IPR013783">
    <property type="entry name" value="Ig-like_fold"/>
</dbReference>
<comment type="similarity">
    <text evidence="1">Belongs to the glycosyl hydrolase 2 family.</text>
</comment>